<keyword evidence="1" id="KW-0812">Transmembrane</keyword>
<dbReference type="Proteomes" id="UP000596742">
    <property type="component" value="Unassembled WGS sequence"/>
</dbReference>
<organism evidence="2 3">
    <name type="scientific">Mytilus galloprovincialis</name>
    <name type="common">Mediterranean mussel</name>
    <dbReference type="NCBI Taxonomy" id="29158"/>
    <lineage>
        <taxon>Eukaryota</taxon>
        <taxon>Metazoa</taxon>
        <taxon>Spiralia</taxon>
        <taxon>Lophotrochozoa</taxon>
        <taxon>Mollusca</taxon>
        <taxon>Bivalvia</taxon>
        <taxon>Autobranchia</taxon>
        <taxon>Pteriomorphia</taxon>
        <taxon>Mytilida</taxon>
        <taxon>Mytiloidea</taxon>
        <taxon>Mytilidae</taxon>
        <taxon>Mytilinae</taxon>
        <taxon>Mytilus</taxon>
    </lineage>
</organism>
<dbReference type="EMBL" id="UYJE01008930">
    <property type="protein sequence ID" value="VDI68642.1"/>
    <property type="molecule type" value="Genomic_DNA"/>
</dbReference>
<protein>
    <submittedName>
        <fullName evidence="2">Uncharacterized protein</fullName>
    </submittedName>
</protein>
<sequence>MSCRNGVTAKDANNKCGKAGMDPFVLINMTTVYSQELRTGLGIFIQFSPWIEIIGALIGGVLGAVSLIILTAVLIVCKVRSKGIFTKSNTRDYEDTSHVNCSATTYKEIDNIKHKSETAITNQACDIDESLVPVYEEVNEIEIQGNIISK</sequence>
<reference evidence="2" key="1">
    <citation type="submission" date="2018-11" db="EMBL/GenBank/DDBJ databases">
        <authorList>
            <person name="Alioto T."/>
            <person name="Alioto T."/>
        </authorList>
    </citation>
    <scope>NUCLEOTIDE SEQUENCE</scope>
</reference>
<dbReference type="AlphaFoldDB" id="A0A8B6GSY5"/>
<gene>
    <name evidence="2" type="ORF">MGAL_10B060345</name>
</gene>
<keyword evidence="1" id="KW-0472">Membrane</keyword>
<evidence type="ECO:0000256" key="1">
    <source>
        <dbReference type="SAM" id="Phobius"/>
    </source>
</evidence>
<accession>A0A8B6GSY5</accession>
<proteinExistence type="predicted"/>
<evidence type="ECO:0000313" key="2">
    <source>
        <dbReference type="EMBL" id="VDI68642.1"/>
    </source>
</evidence>
<evidence type="ECO:0000313" key="3">
    <source>
        <dbReference type="Proteomes" id="UP000596742"/>
    </source>
</evidence>
<keyword evidence="3" id="KW-1185">Reference proteome</keyword>
<comment type="caution">
    <text evidence="2">The sequence shown here is derived from an EMBL/GenBank/DDBJ whole genome shotgun (WGS) entry which is preliminary data.</text>
</comment>
<name>A0A8B6GSY5_MYTGA</name>
<feature type="transmembrane region" description="Helical" evidence="1">
    <location>
        <begin position="53"/>
        <end position="77"/>
    </location>
</feature>
<keyword evidence="1" id="KW-1133">Transmembrane helix</keyword>